<dbReference type="EMBL" id="JAJVCN010000002">
    <property type="protein sequence ID" value="MCE7006339.1"/>
    <property type="molecule type" value="Genomic_DNA"/>
</dbReference>
<sequence length="416" mass="43682">MKWIHQLSANLDQPADVIGSKAFGLVTLLRLGLPVPPGFVIGADACREFLHKGQFPDGLEDELAAVETQAPVSVRSGSEVSMPGMMNTVLNVSGHLKEAIIKVFQSWNTPRARTYRALNDIPDDLGTAVTVQKMVFGNRDDHSGSGVAFSRNPNTGEPVPYGDVLFGHQGDAVVSGTHPTSPLTALTGEPAVWEGLLDGLRRIENHYRDACYVEFTFESGELWFLQVRPGRFVGRAAIRLAVDLVDEKTISQGEAVDRVSTRDVANANTPRIVATDVLARGTGASPGVAAGKIVTTSDEAANTPGPVILVRPETSPLDMHGLAAAAGVVTARGGPTSHAAVVARSMGKPAVVGVTDLSVEDAAINVNGQRIPAGTVISIDGTSGTVVAGHAEVETAADDEYLARFVGWAAIPPPIR</sequence>
<feature type="domain" description="PEP-utilising enzyme mobile" evidence="1">
    <location>
        <begin position="305"/>
        <end position="384"/>
    </location>
</feature>
<dbReference type="Gene3D" id="3.30.470.20">
    <property type="entry name" value="ATP-grasp fold, B domain"/>
    <property type="match status" value="1"/>
</dbReference>
<dbReference type="Pfam" id="PF01326">
    <property type="entry name" value="PPDK_N"/>
    <property type="match status" value="1"/>
</dbReference>
<dbReference type="PANTHER" id="PTHR22931:SF9">
    <property type="entry name" value="PYRUVATE, PHOSPHATE DIKINASE 1, CHLOROPLASTIC"/>
    <property type="match status" value="1"/>
</dbReference>
<dbReference type="InterPro" id="IPR008279">
    <property type="entry name" value="PEP-util_enz_mobile_dom"/>
</dbReference>
<reference evidence="3 4" key="1">
    <citation type="submission" date="2021-12" db="EMBL/GenBank/DDBJ databases">
        <title>Genome sequence of Kibdelosporangium philippinense ATCC 49844.</title>
        <authorList>
            <person name="Fedorov E.A."/>
            <person name="Omeragic M."/>
            <person name="Shalygina K.F."/>
            <person name="Maclea K.S."/>
        </authorList>
    </citation>
    <scope>NUCLEOTIDE SEQUENCE [LARGE SCALE GENOMIC DNA]</scope>
    <source>
        <strain evidence="3 4">ATCC 49844</strain>
    </source>
</reference>
<evidence type="ECO:0000313" key="3">
    <source>
        <dbReference type="EMBL" id="MCE7006339.1"/>
    </source>
</evidence>
<evidence type="ECO:0000259" key="1">
    <source>
        <dbReference type="Pfam" id="PF00391"/>
    </source>
</evidence>
<dbReference type="InterPro" id="IPR013815">
    <property type="entry name" value="ATP_grasp_subdomain_1"/>
</dbReference>
<proteinExistence type="predicted"/>
<dbReference type="PROSITE" id="PS00370">
    <property type="entry name" value="PEP_ENZYMES_PHOS_SITE"/>
    <property type="match status" value="1"/>
</dbReference>
<evidence type="ECO:0000313" key="4">
    <source>
        <dbReference type="Proteomes" id="UP001521150"/>
    </source>
</evidence>
<keyword evidence="4" id="KW-1185">Reference proteome</keyword>
<dbReference type="RefSeq" id="WP_233727831.1">
    <property type="nucleotide sequence ID" value="NZ_JAJVCN010000002.1"/>
</dbReference>
<feature type="domain" description="Pyruvate phosphate dikinase AMP/ATP-binding" evidence="2">
    <location>
        <begin position="63"/>
        <end position="177"/>
    </location>
</feature>
<organism evidence="3 4">
    <name type="scientific">Kibdelosporangium philippinense</name>
    <dbReference type="NCBI Taxonomy" id="211113"/>
    <lineage>
        <taxon>Bacteria</taxon>
        <taxon>Bacillati</taxon>
        <taxon>Actinomycetota</taxon>
        <taxon>Actinomycetes</taxon>
        <taxon>Pseudonocardiales</taxon>
        <taxon>Pseudonocardiaceae</taxon>
        <taxon>Kibdelosporangium</taxon>
    </lineage>
</organism>
<protein>
    <submittedName>
        <fullName evidence="3">Pyruvate, phosphate dikinase</fullName>
    </submittedName>
</protein>
<evidence type="ECO:0000259" key="2">
    <source>
        <dbReference type="Pfam" id="PF01326"/>
    </source>
</evidence>
<dbReference type="InterPro" id="IPR002192">
    <property type="entry name" value="PPDK_AMP/ATP-bd"/>
</dbReference>
<dbReference type="Proteomes" id="UP001521150">
    <property type="component" value="Unassembled WGS sequence"/>
</dbReference>
<dbReference type="Gene3D" id="3.50.30.10">
    <property type="entry name" value="Phosphohistidine domain"/>
    <property type="match status" value="1"/>
</dbReference>
<name>A0ABS8ZGC8_9PSEU</name>
<dbReference type="InterPro" id="IPR018274">
    <property type="entry name" value="PEP_util_AS"/>
</dbReference>
<dbReference type="InterPro" id="IPR036637">
    <property type="entry name" value="Phosphohistidine_dom_sf"/>
</dbReference>
<dbReference type="Gene3D" id="1.10.189.10">
    <property type="entry name" value="Pyruvate Phosphate Dikinase, domain 2"/>
    <property type="match status" value="1"/>
</dbReference>
<dbReference type="InterPro" id="IPR010121">
    <property type="entry name" value="Pyruvate_phosphate_dikinase"/>
</dbReference>
<comment type="caution">
    <text evidence="3">The sequence shown here is derived from an EMBL/GenBank/DDBJ whole genome shotgun (WGS) entry which is preliminary data.</text>
</comment>
<dbReference type="PANTHER" id="PTHR22931">
    <property type="entry name" value="PHOSPHOENOLPYRUVATE DIKINASE-RELATED"/>
    <property type="match status" value="1"/>
</dbReference>
<accession>A0ABS8ZGC8</accession>
<dbReference type="SUPFAM" id="SSF52009">
    <property type="entry name" value="Phosphohistidine domain"/>
    <property type="match status" value="1"/>
</dbReference>
<keyword evidence="3" id="KW-0670">Pyruvate</keyword>
<dbReference type="Gene3D" id="3.30.1490.20">
    <property type="entry name" value="ATP-grasp fold, A domain"/>
    <property type="match status" value="1"/>
</dbReference>
<gene>
    <name evidence="3" type="ORF">LWC34_26405</name>
</gene>
<dbReference type="Pfam" id="PF00391">
    <property type="entry name" value="PEP-utilizers"/>
    <property type="match status" value="1"/>
</dbReference>
<dbReference type="SUPFAM" id="SSF56059">
    <property type="entry name" value="Glutathione synthetase ATP-binding domain-like"/>
    <property type="match status" value="1"/>
</dbReference>